<keyword evidence="2" id="KW-1185">Reference proteome</keyword>
<dbReference type="AlphaFoldDB" id="K9E3X9"/>
<name>K9E3X9_9BURK</name>
<dbReference type="HOGENOM" id="CLU_1388787_0_0_4"/>
<gene>
    <name evidence="1" type="ORF">HMPREF9710_00788</name>
</gene>
<dbReference type="InterPro" id="IPR029470">
    <property type="entry name" value="PDDEXK_4"/>
</dbReference>
<proteinExistence type="predicted"/>
<dbReference type="Pfam" id="PF14281">
    <property type="entry name" value="PDDEXK_4"/>
    <property type="match status" value="1"/>
</dbReference>
<reference evidence="1 2" key="1">
    <citation type="submission" date="2012-09" db="EMBL/GenBank/DDBJ databases">
        <title>The Genome Sequence of Massilia timonae CCUG 45783.</title>
        <authorList>
            <consortium name="The Broad Institute Genome Sequencing Platform"/>
            <person name="Earl A."/>
            <person name="Ward D."/>
            <person name="Feldgarden M."/>
            <person name="Gevers D."/>
            <person name="Huys G."/>
            <person name="Walker B."/>
            <person name="Young S.K."/>
            <person name="Zeng Q."/>
            <person name="Gargeya S."/>
            <person name="Fitzgerald M."/>
            <person name="Haas B."/>
            <person name="Abouelleil A."/>
            <person name="Alvarado L."/>
            <person name="Arachchi H.M."/>
            <person name="Berlin A.M."/>
            <person name="Chapman S.B."/>
            <person name="Goldberg J."/>
            <person name="Griggs A."/>
            <person name="Gujja S."/>
            <person name="Hansen M."/>
            <person name="Howarth C."/>
            <person name="Imamovic A."/>
            <person name="Larimer J."/>
            <person name="McCowen C."/>
            <person name="Montmayeur A."/>
            <person name="Murphy C."/>
            <person name="Neiman D."/>
            <person name="Pearson M."/>
            <person name="Priest M."/>
            <person name="Roberts A."/>
            <person name="Saif S."/>
            <person name="Shea T."/>
            <person name="Sisk P."/>
            <person name="Sykes S."/>
            <person name="Wortman J."/>
            <person name="Nusbaum C."/>
            <person name="Birren B."/>
        </authorList>
    </citation>
    <scope>NUCLEOTIDE SEQUENCE [LARGE SCALE GENOMIC DNA]</scope>
    <source>
        <strain evidence="1 2">CCUG 45783</strain>
    </source>
</reference>
<comment type="caution">
    <text evidence="1">The sequence shown here is derived from an EMBL/GenBank/DDBJ whole genome shotgun (WGS) entry which is preliminary data.</text>
</comment>
<sequence>MAIQSFADVVIDREVVLTQDSGRLDVLVLVPGMKLLVAIENKVGARESPTQLKRYQKALATRFKDWQRVHVYLDMNGMQPSSAEWIGLDYDWLIEELAIAEQASWLGDEPRQSIREFRLAIDRNGAGDDLPGIDEHHLLDMVLAHPTVFAVMAAWNRDKASRTNLAAEIFSKKKDPRQQLLALVQTCSSARMTAFA</sequence>
<dbReference type="PATRIC" id="fig|883126.3.peg.796"/>
<evidence type="ECO:0000313" key="1">
    <source>
        <dbReference type="EMBL" id="EKU84145.1"/>
    </source>
</evidence>
<organism evidence="1 2">
    <name type="scientific">Massilia timonae CCUG 45783</name>
    <dbReference type="NCBI Taxonomy" id="883126"/>
    <lineage>
        <taxon>Bacteria</taxon>
        <taxon>Pseudomonadati</taxon>
        <taxon>Pseudomonadota</taxon>
        <taxon>Betaproteobacteria</taxon>
        <taxon>Burkholderiales</taxon>
        <taxon>Oxalobacteraceae</taxon>
        <taxon>Telluria group</taxon>
        <taxon>Massilia</taxon>
    </lineage>
</organism>
<protein>
    <submittedName>
        <fullName evidence="1">Uncharacterized protein</fullName>
    </submittedName>
</protein>
<dbReference type="eggNOG" id="ENOG502ZAAN">
    <property type="taxonomic scope" value="Bacteria"/>
</dbReference>
<dbReference type="EMBL" id="AGZI01000008">
    <property type="protein sequence ID" value="EKU84145.1"/>
    <property type="molecule type" value="Genomic_DNA"/>
</dbReference>
<accession>K9E3X9</accession>
<dbReference type="Proteomes" id="UP000009874">
    <property type="component" value="Unassembled WGS sequence"/>
</dbReference>
<evidence type="ECO:0000313" key="2">
    <source>
        <dbReference type="Proteomes" id="UP000009874"/>
    </source>
</evidence>